<evidence type="ECO:0000313" key="8">
    <source>
        <dbReference type="EMBL" id="AGK60006.1"/>
    </source>
</evidence>
<dbReference type="PANTHER" id="PTHR34697:SF2">
    <property type="entry name" value="PHOSPHATIDYLGLYCEROL LYSYLTRANSFERASE"/>
    <property type="match status" value="1"/>
</dbReference>
<evidence type="ECO:0000256" key="4">
    <source>
        <dbReference type="ARBA" id="ARBA00022989"/>
    </source>
</evidence>
<evidence type="ECO:0000256" key="3">
    <source>
        <dbReference type="ARBA" id="ARBA00022692"/>
    </source>
</evidence>
<dbReference type="Proteomes" id="UP000005952">
    <property type="component" value="Chromosome"/>
</dbReference>
<dbReference type="InterPro" id="IPR024320">
    <property type="entry name" value="LPG_synthase_C"/>
</dbReference>
<keyword evidence="5 6" id="KW-0472">Membrane</keyword>
<evidence type="ECO:0000256" key="1">
    <source>
        <dbReference type="ARBA" id="ARBA00004651"/>
    </source>
</evidence>
<dbReference type="InterPro" id="IPR051211">
    <property type="entry name" value="PG_lysyltransferase"/>
</dbReference>
<feature type="transmembrane region" description="Helical" evidence="6">
    <location>
        <begin position="39"/>
        <end position="59"/>
    </location>
</feature>
<feature type="transmembrane region" description="Helical" evidence="6">
    <location>
        <begin position="319"/>
        <end position="338"/>
    </location>
</feature>
<evidence type="ECO:0000256" key="2">
    <source>
        <dbReference type="ARBA" id="ARBA00022475"/>
    </source>
</evidence>
<comment type="subcellular location">
    <subcellularLocation>
        <location evidence="1">Cell membrane</location>
        <topology evidence="1">Multi-pass membrane protein</topology>
    </subcellularLocation>
</comment>
<keyword evidence="4 6" id="KW-1133">Transmembrane helix</keyword>
<feature type="transmembrane region" description="Helical" evidence="6">
    <location>
        <begin position="114"/>
        <end position="136"/>
    </location>
</feature>
<keyword evidence="9" id="KW-1185">Reference proteome</keyword>
<dbReference type="eggNOG" id="COG2898">
    <property type="taxonomic scope" value="Bacteria"/>
</dbReference>
<sequence>MPRRASGTLVLELKLRTARQKRCEDKVGVNRGVLGRIDWSVVGAIVALAAFSYAVTVLYKNLENISWDQVRQTIVTFPASRLALAGLATAISYLALVGYDVIALRLVGADRVPLRTTAITSFISHAVTFTLGFGVLTGGAVRMRLYRPWRVSTDQVLAVVLLCALSFWAGLAAIAGICLTLNPELVAALVGLDAVTCRILGLVILAALALWLVIAARKRTAIAIRDWQLPLPGAGTSLAAILVGMADVAAAAAALWVLLPNDLAVTLPGFLVVFSLATVVGVISHVPGGFGVFDAIVLLGTAKGAPSPELVSSLLLFRLVYYFVPVSIAAMMLVVYEVRARSRVAHEDSNPTAALFDPIIPPLAAIATFFGGLVLLISGTLPAERMSVVRNFIPLPFVEASHFIASLVGTILLVVANGLAHRLRSAWQLALLLLGGGVVFSVTKGLDFGEALICLAAAGLLFVGRKEFYRQGGVFSGRPSASALLAVAVAVGASAFIGLAIYRGVPYDNSLWWEFAYHQDASRFLRATLGAATIAIVIAAYQLMHRVTPKRHSISPSQVLEVEAIVRASKQITSELALIGDKQFLFSQSGDGFVMYGVRGSTWVAMGDPIAVRSADLIDLVWRFKENADEHRGVPVFYQVAADHLPVYLDAGFSLIKLGEDAWVDLEAFTLDGKVGRRLRQTKSRVERSGVSFEVIKAADVSNFFWALKRVSDAWLAVHGRREKGFSLGFWNEDYLRRHDIAVVRHEGRIVAFANILRKPAAATASLDLMRHVPDAPESVMDYLVVMLLEQAKTEGYKWFNLGMAPLSGLPEHRLASRWARFAGLFFRYGDRLYNFEGVRIFKSKFKPEWRPKYLAYEQSLRLPQTLLDIAGLISSSPQRVMAGRQQHEA</sequence>
<reference evidence="8 9" key="1">
    <citation type="journal article" date="2013" name="Genome Announc.">
        <title>Genome sequences for three denitrifying bacterial strains isolated from a uranium- and nitrate-contaminated subsurface environment.</title>
        <authorList>
            <person name="Venkatramanan R."/>
            <person name="Prakash O."/>
            <person name="Woyke T."/>
            <person name="Chain P."/>
            <person name="Goodwin L.A."/>
            <person name="Watson D."/>
            <person name="Brooks S."/>
            <person name="Kostka J.E."/>
            <person name="Green S.J."/>
        </authorList>
    </citation>
    <scope>NUCLEOTIDE SEQUENCE [LARGE SCALE GENOMIC DNA]</scope>
    <source>
        <strain evidence="8 9">1NES1</strain>
    </source>
</reference>
<feature type="transmembrane region" description="Helical" evidence="6">
    <location>
        <begin position="271"/>
        <end position="299"/>
    </location>
</feature>
<keyword evidence="2" id="KW-1003">Cell membrane</keyword>
<dbReference type="KEGG" id="hdt:HYPDE_41693"/>
<feature type="transmembrane region" description="Helical" evidence="6">
    <location>
        <begin position="359"/>
        <end position="380"/>
    </location>
</feature>
<feature type="transmembrane region" description="Helical" evidence="6">
    <location>
        <begin position="448"/>
        <end position="464"/>
    </location>
</feature>
<dbReference type="GO" id="GO:0005886">
    <property type="term" value="C:plasma membrane"/>
    <property type="evidence" value="ECO:0007669"/>
    <property type="project" value="UniProtKB-SubCell"/>
</dbReference>
<evidence type="ECO:0000256" key="5">
    <source>
        <dbReference type="ARBA" id="ARBA00023136"/>
    </source>
</evidence>
<dbReference type="PANTHER" id="PTHR34697">
    <property type="entry name" value="PHOSPHATIDYLGLYCEROL LYSYLTRANSFERASE"/>
    <property type="match status" value="1"/>
</dbReference>
<feature type="transmembrane region" description="Helical" evidence="6">
    <location>
        <begin position="234"/>
        <end position="259"/>
    </location>
</feature>
<feature type="transmembrane region" description="Helical" evidence="6">
    <location>
        <begin position="524"/>
        <end position="544"/>
    </location>
</feature>
<dbReference type="STRING" id="670307.HYPDE_41693"/>
<dbReference type="AlphaFoldDB" id="N0BHW7"/>
<dbReference type="EMBL" id="CP005587">
    <property type="protein sequence ID" value="AGK60006.1"/>
    <property type="molecule type" value="Genomic_DNA"/>
</dbReference>
<evidence type="ECO:0000313" key="9">
    <source>
        <dbReference type="Proteomes" id="UP000005952"/>
    </source>
</evidence>
<feature type="transmembrane region" description="Helical" evidence="6">
    <location>
        <begin position="186"/>
        <end position="214"/>
    </location>
</feature>
<dbReference type="GO" id="GO:0016755">
    <property type="term" value="F:aminoacyltransferase activity"/>
    <property type="evidence" value="ECO:0007669"/>
    <property type="project" value="TreeGrafter"/>
</dbReference>
<feature type="transmembrane region" description="Helical" evidence="6">
    <location>
        <begin position="156"/>
        <end position="179"/>
    </location>
</feature>
<dbReference type="SUPFAM" id="SSF55729">
    <property type="entry name" value="Acyl-CoA N-acyltransferases (Nat)"/>
    <property type="match status" value="1"/>
</dbReference>
<evidence type="ECO:0000256" key="6">
    <source>
        <dbReference type="SAM" id="Phobius"/>
    </source>
</evidence>
<feature type="transmembrane region" description="Helical" evidence="6">
    <location>
        <begin position="426"/>
        <end position="442"/>
    </location>
</feature>
<feature type="transmembrane region" description="Helical" evidence="6">
    <location>
        <begin position="400"/>
        <end position="419"/>
    </location>
</feature>
<name>N0BHW7_9HYPH</name>
<dbReference type="HOGENOM" id="CLU_008255_7_0_5"/>
<feature type="transmembrane region" description="Helical" evidence="6">
    <location>
        <begin position="79"/>
        <end position="102"/>
    </location>
</feature>
<protein>
    <recommendedName>
        <fullName evidence="7">Phosphatidylglycerol lysyltransferase C-terminal domain-containing protein</fullName>
    </recommendedName>
</protein>
<dbReference type="NCBIfam" id="NF033480">
    <property type="entry name" value="bifunc_MprF"/>
    <property type="match status" value="1"/>
</dbReference>
<dbReference type="Pfam" id="PF09924">
    <property type="entry name" value="LPG_synthase_C"/>
    <property type="match status" value="1"/>
</dbReference>
<dbReference type="eggNOG" id="COG0392">
    <property type="taxonomic scope" value="Bacteria"/>
</dbReference>
<gene>
    <name evidence="8" type="ORF">HYPDE_41693</name>
</gene>
<keyword evidence="3 6" id="KW-0812">Transmembrane</keyword>
<feature type="domain" description="Phosphatidylglycerol lysyltransferase C-terminal" evidence="7">
    <location>
        <begin position="569"/>
        <end position="857"/>
    </location>
</feature>
<dbReference type="GO" id="GO:0055091">
    <property type="term" value="P:phospholipid homeostasis"/>
    <property type="evidence" value="ECO:0007669"/>
    <property type="project" value="TreeGrafter"/>
</dbReference>
<feature type="transmembrane region" description="Helical" evidence="6">
    <location>
        <begin position="484"/>
        <end position="504"/>
    </location>
</feature>
<organism evidence="8 9">
    <name type="scientific">Hyphomicrobium denitrificans 1NES1</name>
    <dbReference type="NCBI Taxonomy" id="670307"/>
    <lineage>
        <taxon>Bacteria</taxon>
        <taxon>Pseudomonadati</taxon>
        <taxon>Pseudomonadota</taxon>
        <taxon>Alphaproteobacteria</taxon>
        <taxon>Hyphomicrobiales</taxon>
        <taxon>Hyphomicrobiaceae</taxon>
        <taxon>Hyphomicrobium</taxon>
    </lineage>
</organism>
<dbReference type="InterPro" id="IPR016181">
    <property type="entry name" value="Acyl_CoA_acyltransferase"/>
</dbReference>
<accession>N0BHW7</accession>
<proteinExistence type="predicted"/>
<evidence type="ECO:0000259" key="7">
    <source>
        <dbReference type="Pfam" id="PF09924"/>
    </source>
</evidence>